<feature type="coiled-coil region" evidence="1">
    <location>
        <begin position="107"/>
        <end position="141"/>
    </location>
</feature>
<dbReference type="GO" id="GO:0019005">
    <property type="term" value="C:SCF ubiquitin ligase complex"/>
    <property type="evidence" value="ECO:0007669"/>
    <property type="project" value="TreeGrafter"/>
</dbReference>
<dbReference type="PANTHER" id="PTHR13318:SF106">
    <property type="entry name" value="F-BOX_LRR-REPEAT PROTEIN 2"/>
    <property type="match status" value="1"/>
</dbReference>
<dbReference type="InterPro" id="IPR032675">
    <property type="entry name" value="LRR_dom_sf"/>
</dbReference>
<evidence type="ECO:0000313" key="4">
    <source>
        <dbReference type="Proteomes" id="UP001165120"/>
    </source>
</evidence>
<accession>A0A9W6T3E7</accession>
<dbReference type="SUPFAM" id="SSF52047">
    <property type="entry name" value="RNI-like"/>
    <property type="match status" value="1"/>
</dbReference>
<gene>
    <name evidence="3" type="ORF">Cboi02_000517900</name>
</gene>
<evidence type="ECO:0000256" key="2">
    <source>
        <dbReference type="SAM" id="MobiDB-lite"/>
    </source>
</evidence>
<protein>
    <submittedName>
        <fullName evidence="3">Unnamed protein product</fullName>
    </submittedName>
</protein>
<sequence>MTSKNLLLGNYVEYLDFSEFTSIGLGRTGEMMNEIQMVTSNTILKCLKLTPNLKEFLASESIQSDIDYKILNYLFNDLPLLDTLDFCGCSGPKFSQAFKEMIILNTHDNSTNNMNNINNNHNNTNNNNNNISNNIETIDEESENVNFTINYNSNIKRLSFHDCTDLPTEVFVKILSRLNNLRRLDLTHTQVTSNLLFHALSSDIRLSHLSIGKCSQIGTTRDLMNFLLNHSSVNKGSLRYLNLQVNTSNESCFNDRTLSFLLNNLNCPNLNYLNLGGNSVNLQHLKIINSKFKSLNSLIISNSQISINDLIEFLKNCKKLKFIDLTGNRFITRWTIDNYKFMNACPSLIAIEVDSKVAEELKETTKRIRIESLSTGKISIWKSYDNNGQGRRSWIFKLNKKQMKDELNNKNLNFNNNIIYFDINTGEKIFTKIDFPYFLKYASIKINCSKGLFFNEPNDDFNELQMMEISNNNETNNTEGGNNNESRNNSTTSVSTMASSNTTTQPAPAINNSMSYNNININLNRLNSTSLLTRAIERNNQNDDEDDEEGLNADPDHIFPVEFTQRGLYKYYALSK</sequence>
<name>A0A9W6T3E7_CANBO</name>
<comment type="caution">
    <text evidence="3">The sequence shown here is derived from an EMBL/GenBank/DDBJ whole genome shotgun (WGS) entry which is preliminary data.</text>
</comment>
<dbReference type="Proteomes" id="UP001165120">
    <property type="component" value="Unassembled WGS sequence"/>
</dbReference>
<feature type="compositionally biased region" description="Polar residues" evidence="2">
    <location>
        <begin position="497"/>
        <end position="506"/>
    </location>
</feature>
<feature type="region of interest" description="Disordered" evidence="2">
    <location>
        <begin position="472"/>
        <end position="511"/>
    </location>
</feature>
<evidence type="ECO:0000256" key="1">
    <source>
        <dbReference type="SAM" id="Coils"/>
    </source>
</evidence>
<proteinExistence type="predicted"/>
<dbReference type="EMBL" id="BSXN01002387">
    <property type="protein sequence ID" value="GME76446.1"/>
    <property type="molecule type" value="Genomic_DNA"/>
</dbReference>
<reference evidence="3" key="1">
    <citation type="submission" date="2023-04" db="EMBL/GenBank/DDBJ databases">
        <title>Candida boidinii NBRC 10035.</title>
        <authorList>
            <person name="Ichikawa N."/>
            <person name="Sato H."/>
            <person name="Tonouchi N."/>
        </authorList>
    </citation>
    <scope>NUCLEOTIDE SEQUENCE</scope>
    <source>
        <strain evidence="3">NBRC 10035</strain>
    </source>
</reference>
<dbReference type="AlphaFoldDB" id="A0A9W6T3E7"/>
<organism evidence="3 4">
    <name type="scientific">Candida boidinii</name>
    <name type="common">Yeast</name>
    <dbReference type="NCBI Taxonomy" id="5477"/>
    <lineage>
        <taxon>Eukaryota</taxon>
        <taxon>Fungi</taxon>
        <taxon>Dikarya</taxon>
        <taxon>Ascomycota</taxon>
        <taxon>Saccharomycotina</taxon>
        <taxon>Pichiomycetes</taxon>
        <taxon>Pichiales</taxon>
        <taxon>Pichiaceae</taxon>
        <taxon>Ogataea</taxon>
        <taxon>Ogataea/Candida clade</taxon>
    </lineage>
</organism>
<evidence type="ECO:0000313" key="3">
    <source>
        <dbReference type="EMBL" id="GME76446.1"/>
    </source>
</evidence>
<keyword evidence="1" id="KW-0175">Coiled coil</keyword>
<keyword evidence="4" id="KW-1185">Reference proteome</keyword>
<feature type="compositionally biased region" description="Low complexity" evidence="2">
    <location>
        <begin position="472"/>
        <end position="496"/>
    </location>
</feature>
<dbReference type="GO" id="GO:0031146">
    <property type="term" value="P:SCF-dependent proteasomal ubiquitin-dependent protein catabolic process"/>
    <property type="evidence" value="ECO:0007669"/>
    <property type="project" value="TreeGrafter"/>
</dbReference>
<dbReference type="PANTHER" id="PTHR13318">
    <property type="entry name" value="PARTNER OF PAIRED, ISOFORM B-RELATED"/>
    <property type="match status" value="1"/>
</dbReference>
<dbReference type="Gene3D" id="3.80.10.10">
    <property type="entry name" value="Ribonuclease Inhibitor"/>
    <property type="match status" value="1"/>
</dbReference>